<proteinExistence type="predicted"/>
<dbReference type="PANTHER" id="PTHR31635">
    <property type="entry name" value="REVERSE TRANSCRIPTASE DOMAIN-CONTAINING PROTEIN-RELATED"/>
    <property type="match status" value="1"/>
</dbReference>
<dbReference type="EMBL" id="IACM01012995">
    <property type="protein sequence ID" value="LAB21038.1"/>
    <property type="molecule type" value="Transcribed_RNA"/>
</dbReference>
<protein>
    <recommendedName>
        <fullName evidence="2">Reverse transcriptase domain-containing protein</fullName>
    </recommendedName>
</protein>
<evidence type="ECO:0000313" key="1">
    <source>
        <dbReference type="EMBL" id="LAB21038.1"/>
    </source>
</evidence>
<dbReference type="AlphaFoldDB" id="A0A2D4LJG9"/>
<reference evidence="1" key="2">
    <citation type="submission" date="2017-11" db="EMBL/GenBank/DDBJ databases">
        <title>Coralsnake Venomics: Analyses of Venom Gland Transcriptomes and Proteomes of Six Brazilian Taxa.</title>
        <authorList>
            <person name="Aird S.D."/>
            <person name="Jorge da Silva N."/>
            <person name="Qiu L."/>
            <person name="Villar-Briones A."/>
            <person name="Aparecida-Saddi V."/>
            <person name="Campos-Telles M.P."/>
            <person name="Grau M."/>
            <person name="Mikheyev A.S."/>
        </authorList>
    </citation>
    <scope>NUCLEOTIDE SEQUENCE</scope>
    <source>
        <tissue evidence="1">Venom_gland</tissue>
    </source>
</reference>
<accession>A0A2D4LJG9</accession>
<organism evidence="1">
    <name type="scientific">Micrurus spixii</name>
    <name type="common">Amazon coral snake</name>
    <dbReference type="NCBI Taxonomy" id="129469"/>
    <lineage>
        <taxon>Eukaryota</taxon>
        <taxon>Metazoa</taxon>
        <taxon>Chordata</taxon>
        <taxon>Craniata</taxon>
        <taxon>Vertebrata</taxon>
        <taxon>Euteleostomi</taxon>
        <taxon>Lepidosauria</taxon>
        <taxon>Squamata</taxon>
        <taxon>Bifurcata</taxon>
        <taxon>Unidentata</taxon>
        <taxon>Episquamata</taxon>
        <taxon>Toxicofera</taxon>
        <taxon>Serpentes</taxon>
        <taxon>Colubroidea</taxon>
        <taxon>Elapidae</taxon>
        <taxon>Elapinae</taxon>
        <taxon>Micrurus</taxon>
    </lineage>
</organism>
<dbReference type="PANTHER" id="PTHR31635:SF196">
    <property type="entry name" value="REVERSE TRANSCRIPTASE DOMAIN-CONTAINING PROTEIN-RELATED"/>
    <property type="match status" value="1"/>
</dbReference>
<evidence type="ECO:0008006" key="2">
    <source>
        <dbReference type="Google" id="ProtNLM"/>
    </source>
</evidence>
<name>A0A2D4LJG9_9SAUR</name>
<reference evidence="1" key="1">
    <citation type="submission" date="2017-07" db="EMBL/GenBank/DDBJ databases">
        <authorList>
            <person name="Mikheyev A."/>
            <person name="Grau M."/>
        </authorList>
    </citation>
    <scope>NUCLEOTIDE SEQUENCE</scope>
    <source>
        <tissue evidence="1">Venom_gland</tissue>
    </source>
</reference>
<sequence>MLNEKIRLEEVNWAINKQKNDKAPGPDGLPAELYKAQQDILSTKMFIIFNEVLDEAKIPQSWNDATITVIPKEGNDQTNIRNYRPISLLNVDYKTFVTIIEDRLKNF</sequence>